<dbReference type="Proteomes" id="UP000305067">
    <property type="component" value="Unassembled WGS sequence"/>
</dbReference>
<feature type="compositionally biased region" description="Low complexity" evidence="1">
    <location>
        <begin position="652"/>
        <end position="680"/>
    </location>
</feature>
<dbReference type="GO" id="GO:0008157">
    <property type="term" value="F:protein phosphatase 1 binding"/>
    <property type="evidence" value="ECO:0007669"/>
    <property type="project" value="TreeGrafter"/>
</dbReference>
<organism evidence="3 4">
    <name type="scientific">Pterulicium gracile</name>
    <dbReference type="NCBI Taxonomy" id="1884261"/>
    <lineage>
        <taxon>Eukaryota</taxon>
        <taxon>Fungi</taxon>
        <taxon>Dikarya</taxon>
        <taxon>Basidiomycota</taxon>
        <taxon>Agaricomycotina</taxon>
        <taxon>Agaricomycetes</taxon>
        <taxon>Agaricomycetidae</taxon>
        <taxon>Agaricales</taxon>
        <taxon>Pleurotineae</taxon>
        <taxon>Pterulaceae</taxon>
        <taxon>Pterulicium</taxon>
    </lineage>
</organism>
<evidence type="ECO:0000313" key="3">
    <source>
        <dbReference type="EMBL" id="TFL00608.1"/>
    </source>
</evidence>
<sequence length="920" mass="95864">MPYSLPSTPVAASGPASPTLGGKGRAGHRRSYLGVSGADYFSSPSTSGLSGRGAFSSLGSLPRRTPPATPKRSVFHFNDDNSSVSDDEPTVSLHNTDDDDERGAPIAVKLNPRSSMHMNLTVNLPRPTLPQRVRPGIPFPRTASPGPGFPSPTITTASPAPFSPAPTVIASSNSSGSMGGRPMVRPVVNRTTSSPLILLSNGKPLKSSLKSSSSSPSIFHPPHAHLNNDKTHLFPPTSPFQGPAHIRAASAPASPGEMELDSPIVSGSADSLPTTPKNVHFASRLENVKLFSRLAKPAALLESAGEEAPETEDTEDTDGDSAFGYDANVKRVGMRRRYSTVSGAGYPFPKFLAPAEAATSAKGQGDRYIIAPHPTSSQIPASLPSPFANVHMEAVTLTHVLPTDGGSAGTNATPGNTTTTLTLSGQVLVRNLAFSKAVAVRFTLDGWQTTSEVGAKYVDSVSHLPLTSEASIPSTSAKESWDRFAFTINLADYAHMLAERTVFMVARYAINDGQDEWWDNNSGRNYKVVFSRGQATGTDSVNGVSVRRNRGLSAPAVPSLPSKAFTIGPGAAQQLAIPPYMGAPAQPMLSGGATPEFRNATIATTRERLAKLNLRNYAAPGRRAIPQVPAINTTPPSPPSFVPSAPAPSPAPTTISPVSSSITSSTPSLVSYDPRSSPSGSDDDDEGEVTTPDGAASMPIPDVHLAGKHAVEFPSVEEESWSREEPWLSGSPPVRSRVNASLMCLTPEKQPSTPHPSHLAQSGPSSPRLESPTPSLASSITRLSSDANSVAVAAESAGARLATVPGPSQPFNASSTSDMDASRASVGGSSHTQSTEERPSVQGDRPEAGSESEMNIYDDERGTEGENTLAATLGGGSPSAYEAFLKEWCFARGPSPAGTPKGVEGAEVGRLGHGSVGVEV</sequence>
<feature type="region of interest" description="Disordered" evidence="1">
    <location>
        <begin position="240"/>
        <end position="259"/>
    </location>
</feature>
<evidence type="ECO:0000259" key="2">
    <source>
        <dbReference type="PROSITE" id="PS51159"/>
    </source>
</evidence>
<keyword evidence="4" id="KW-1185">Reference proteome</keyword>
<feature type="region of interest" description="Disordered" evidence="1">
    <location>
        <begin position="625"/>
        <end position="701"/>
    </location>
</feature>
<feature type="compositionally biased region" description="Pro residues" evidence="1">
    <location>
        <begin position="635"/>
        <end position="651"/>
    </location>
</feature>
<dbReference type="PROSITE" id="PS51159">
    <property type="entry name" value="CBM21"/>
    <property type="match status" value="1"/>
</dbReference>
<dbReference type="GO" id="GO:0005979">
    <property type="term" value="P:regulation of glycogen biosynthetic process"/>
    <property type="evidence" value="ECO:0007669"/>
    <property type="project" value="TreeGrafter"/>
</dbReference>
<dbReference type="EMBL" id="ML178828">
    <property type="protein sequence ID" value="TFL00608.1"/>
    <property type="molecule type" value="Genomic_DNA"/>
</dbReference>
<feature type="compositionally biased region" description="Basic and acidic residues" evidence="1">
    <location>
        <begin position="834"/>
        <end position="848"/>
    </location>
</feature>
<evidence type="ECO:0000256" key="1">
    <source>
        <dbReference type="SAM" id="MobiDB-lite"/>
    </source>
</evidence>
<dbReference type="InterPro" id="IPR005036">
    <property type="entry name" value="CBM21_dom"/>
</dbReference>
<feature type="compositionally biased region" description="Polar residues" evidence="1">
    <location>
        <begin position="809"/>
        <end position="819"/>
    </location>
</feature>
<feature type="region of interest" description="Disordered" evidence="1">
    <location>
        <begin position="1"/>
        <end position="104"/>
    </location>
</feature>
<dbReference type="GO" id="GO:2001069">
    <property type="term" value="F:glycogen binding"/>
    <property type="evidence" value="ECO:0007669"/>
    <property type="project" value="TreeGrafter"/>
</dbReference>
<reference evidence="3 4" key="1">
    <citation type="journal article" date="2019" name="Nat. Ecol. Evol.">
        <title>Megaphylogeny resolves global patterns of mushroom evolution.</title>
        <authorList>
            <person name="Varga T."/>
            <person name="Krizsan K."/>
            <person name="Foldi C."/>
            <person name="Dima B."/>
            <person name="Sanchez-Garcia M."/>
            <person name="Sanchez-Ramirez S."/>
            <person name="Szollosi G.J."/>
            <person name="Szarkandi J.G."/>
            <person name="Papp V."/>
            <person name="Albert L."/>
            <person name="Andreopoulos W."/>
            <person name="Angelini C."/>
            <person name="Antonin V."/>
            <person name="Barry K.W."/>
            <person name="Bougher N.L."/>
            <person name="Buchanan P."/>
            <person name="Buyck B."/>
            <person name="Bense V."/>
            <person name="Catcheside P."/>
            <person name="Chovatia M."/>
            <person name="Cooper J."/>
            <person name="Damon W."/>
            <person name="Desjardin D."/>
            <person name="Finy P."/>
            <person name="Geml J."/>
            <person name="Haridas S."/>
            <person name="Hughes K."/>
            <person name="Justo A."/>
            <person name="Karasinski D."/>
            <person name="Kautmanova I."/>
            <person name="Kiss B."/>
            <person name="Kocsube S."/>
            <person name="Kotiranta H."/>
            <person name="LaButti K.M."/>
            <person name="Lechner B.E."/>
            <person name="Liimatainen K."/>
            <person name="Lipzen A."/>
            <person name="Lukacs Z."/>
            <person name="Mihaltcheva S."/>
            <person name="Morgado L.N."/>
            <person name="Niskanen T."/>
            <person name="Noordeloos M.E."/>
            <person name="Ohm R.A."/>
            <person name="Ortiz-Santana B."/>
            <person name="Ovrebo C."/>
            <person name="Racz N."/>
            <person name="Riley R."/>
            <person name="Savchenko A."/>
            <person name="Shiryaev A."/>
            <person name="Soop K."/>
            <person name="Spirin V."/>
            <person name="Szebenyi C."/>
            <person name="Tomsovsky M."/>
            <person name="Tulloss R.E."/>
            <person name="Uehling J."/>
            <person name="Grigoriev I.V."/>
            <person name="Vagvolgyi C."/>
            <person name="Papp T."/>
            <person name="Martin F.M."/>
            <person name="Miettinen O."/>
            <person name="Hibbett D.S."/>
            <person name="Nagy L.G."/>
        </authorList>
    </citation>
    <scope>NUCLEOTIDE SEQUENCE [LARGE SCALE GENOMIC DNA]</scope>
    <source>
        <strain evidence="3 4">CBS 309.79</strain>
    </source>
</reference>
<accession>A0A5C3QH69</accession>
<dbReference type="PANTHER" id="PTHR12307">
    <property type="entry name" value="PROTEIN PHOSPHATASE 1 REGULATORY SUBUNIT"/>
    <property type="match status" value="1"/>
</dbReference>
<dbReference type="OrthoDB" id="1881at2759"/>
<gene>
    <name evidence="3" type="ORF">BDV98DRAFT_593933</name>
</gene>
<feature type="region of interest" description="Disordered" evidence="1">
    <location>
        <begin position="302"/>
        <end position="324"/>
    </location>
</feature>
<dbReference type="GO" id="GO:0000164">
    <property type="term" value="C:protein phosphatase type 1 complex"/>
    <property type="evidence" value="ECO:0007669"/>
    <property type="project" value="TreeGrafter"/>
</dbReference>
<evidence type="ECO:0000313" key="4">
    <source>
        <dbReference type="Proteomes" id="UP000305067"/>
    </source>
</evidence>
<feature type="region of interest" description="Disordered" evidence="1">
    <location>
        <begin position="898"/>
        <end position="920"/>
    </location>
</feature>
<dbReference type="InterPro" id="IPR050782">
    <property type="entry name" value="PP1_regulatory_subunit_3"/>
</dbReference>
<feature type="compositionally biased region" description="Gly residues" evidence="1">
    <location>
        <begin position="911"/>
        <end position="920"/>
    </location>
</feature>
<dbReference type="InterPro" id="IPR038175">
    <property type="entry name" value="CBM21_dom_sf"/>
</dbReference>
<dbReference type="STRING" id="1884261.A0A5C3QH69"/>
<dbReference type="PANTHER" id="PTHR12307:SF36">
    <property type="entry name" value="GLYCOGEN-BINDING SUBUNIT 76A"/>
    <property type="match status" value="1"/>
</dbReference>
<protein>
    <submittedName>
        <fullName evidence="3">Putative phosphatase regulatory subunit-domain-containing protein</fullName>
    </submittedName>
</protein>
<dbReference type="Pfam" id="PF03370">
    <property type="entry name" value="CBM_21"/>
    <property type="match status" value="1"/>
</dbReference>
<name>A0A5C3QH69_9AGAR</name>
<feature type="region of interest" description="Disordered" evidence="1">
    <location>
        <begin position="742"/>
        <end position="874"/>
    </location>
</feature>
<feature type="compositionally biased region" description="Polar residues" evidence="1">
    <location>
        <begin position="772"/>
        <end position="788"/>
    </location>
</feature>
<feature type="domain" description="CBM21" evidence="2">
    <location>
        <begin position="393"/>
        <end position="529"/>
    </location>
</feature>
<feature type="compositionally biased region" description="Acidic residues" evidence="1">
    <location>
        <begin position="304"/>
        <end position="319"/>
    </location>
</feature>
<proteinExistence type="predicted"/>
<dbReference type="AlphaFoldDB" id="A0A5C3QH69"/>
<dbReference type="Gene3D" id="2.60.40.2440">
    <property type="entry name" value="Carbohydrate binding type-21 domain"/>
    <property type="match status" value="1"/>
</dbReference>